<dbReference type="GO" id="GO:0019287">
    <property type="term" value="P:isopentenyl diphosphate biosynthetic process, mevalonate pathway"/>
    <property type="evidence" value="ECO:0007669"/>
    <property type="project" value="UniProtKB-UniPathway"/>
</dbReference>
<gene>
    <name evidence="13" type="ORF">B456_007G296000</name>
</gene>
<keyword evidence="4 10" id="KW-0547">Nucleotide-binding</keyword>
<evidence type="ECO:0000256" key="3">
    <source>
        <dbReference type="ARBA" id="ARBA00022679"/>
    </source>
</evidence>
<keyword evidence="1 10" id="KW-0963">Cytoplasm</keyword>
<comment type="subcellular location">
    <subcellularLocation>
        <location evidence="10">Cytoplasm</location>
    </subcellularLocation>
</comment>
<dbReference type="SUPFAM" id="SSF55060">
    <property type="entry name" value="GHMP Kinase, C-terminal domain"/>
    <property type="match status" value="1"/>
</dbReference>
<dbReference type="STRING" id="29730.A0A0D2ST23"/>
<dbReference type="Gene3D" id="3.30.230.10">
    <property type="match status" value="1"/>
</dbReference>
<dbReference type="InterPro" id="IPR013750">
    <property type="entry name" value="GHMP_kinase_C_dom"/>
</dbReference>
<proteinExistence type="inferred from homology"/>
<evidence type="ECO:0000256" key="8">
    <source>
        <dbReference type="ARBA" id="ARBA00023098"/>
    </source>
</evidence>
<evidence type="ECO:0000256" key="9">
    <source>
        <dbReference type="ARBA" id="ARBA00029438"/>
    </source>
</evidence>
<feature type="domain" description="GHMP kinase C-terminal" evidence="12">
    <location>
        <begin position="268"/>
        <end position="313"/>
    </location>
</feature>
<dbReference type="eggNOG" id="KOG1511">
    <property type="taxonomic scope" value="Eukaryota"/>
</dbReference>
<keyword evidence="6 10" id="KW-0067">ATP-binding</keyword>
<dbReference type="InterPro" id="IPR006204">
    <property type="entry name" value="GHMP_kinase_N_dom"/>
</dbReference>
<keyword evidence="5 10" id="KW-0418">Kinase</keyword>
<keyword evidence="10" id="KW-0753">Steroid metabolism</keyword>
<keyword evidence="10" id="KW-1207">Sterol metabolism</keyword>
<evidence type="ECO:0000256" key="4">
    <source>
        <dbReference type="ARBA" id="ARBA00022741"/>
    </source>
</evidence>
<evidence type="ECO:0000259" key="11">
    <source>
        <dbReference type="Pfam" id="PF00288"/>
    </source>
</evidence>
<dbReference type="InterPro" id="IPR020568">
    <property type="entry name" value="Ribosomal_Su5_D2-typ_SF"/>
</dbReference>
<keyword evidence="3 10" id="KW-0808">Transferase</keyword>
<dbReference type="OMA" id="KEWSTII"/>
<evidence type="ECO:0000256" key="1">
    <source>
        <dbReference type="ARBA" id="ARBA00022490"/>
    </source>
</evidence>
<protein>
    <recommendedName>
        <fullName evidence="10">Mevalonate kinase</fullName>
        <shortName evidence="10">MK</shortName>
        <ecNumber evidence="10">2.7.1.36</ecNumber>
    </recommendedName>
</protein>
<dbReference type="AlphaFoldDB" id="A0A0D2ST23"/>
<dbReference type="InterPro" id="IPR006205">
    <property type="entry name" value="Mev_gal_kin"/>
</dbReference>
<dbReference type="GO" id="GO:0005829">
    <property type="term" value="C:cytosol"/>
    <property type="evidence" value="ECO:0007669"/>
    <property type="project" value="TreeGrafter"/>
</dbReference>
<dbReference type="NCBIfam" id="TIGR00549">
    <property type="entry name" value="mevalon_kin"/>
    <property type="match status" value="1"/>
</dbReference>
<feature type="domain" description="GHMP kinase N-terminal" evidence="11">
    <location>
        <begin position="124"/>
        <end position="193"/>
    </location>
</feature>
<evidence type="ECO:0000256" key="7">
    <source>
        <dbReference type="ARBA" id="ARBA00022842"/>
    </source>
</evidence>
<dbReference type="Pfam" id="PF00288">
    <property type="entry name" value="GHMP_kinases_N"/>
    <property type="match status" value="1"/>
</dbReference>
<dbReference type="InterPro" id="IPR036554">
    <property type="entry name" value="GHMP_kinase_C_sf"/>
</dbReference>
<keyword evidence="14" id="KW-1185">Reference proteome</keyword>
<keyword evidence="10" id="KW-0756">Sterol biosynthesis</keyword>
<keyword evidence="2 10" id="KW-0444">Lipid biosynthesis</keyword>
<keyword evidence="8 10" id="KW-0443">Lipid metabolism</keyword>
<dbReference type="UniPathway" id="UPA00057">
    <property type="reaction ID" value="UER00098"/>
</dbReference>
<dbReference type="Pfam" id="PF08544">
    <property type="entry name" value="GHMP_kinases_C"/>
    <property type="match status" value="1"/>
</dbReference>
<sequence>MEITARAPGMIILAGEHAVVHGYTAVASSIDLYTVVSLRLHSENEDSIRLQLEDVGLDFSWPIKRIKEVLSHLGSPFSSTPTLCSLETVKSITALVDEQSFPETRIGLASGVCAFLWLYTSILGFKPGTVIVTSELPLGAALGSSAAYCVALSAALPAFSDSMKLDVNKWAFEEEKIIHGRPFGVDNSVSTFGSMTGIDSNMPLRMLITNTKVGRDTKALIANVSARKSRHPDALCCVLNAIESISKEWSTIIQSHTVDDLSVTANEDRLRELMEMNQGLLLSIGVTHASIETVLQIAMKHKLASKLTGAGGGELPGAIVDKLVKELESYGFQCFTARIGGKGVQISFDGCS</sequence>
<comment type="pathway">
    <text evidence="9 10">Isoprenoid biosynthesis; isopentenyl diphosphate biosynthesis via mevalonate pathway; isopentenyl diphosphate from (R)-mevalonate: step 1/3.</text>
</comment>
<comment type="catalytic activity">
    <reaction evidence="10">
        <text>(R)-mevalonate + ATP = (R)-5-phosphomevalonate + ADP + H(+)</text>
        <dbReference type="Rhea" id="RHEA:17065"/>
        <dbReference type="ChEBI" id="CHEBI:15378"/>
        <dbReference type="ChEBI" id="CHEBI:30616"/>
        <dbReference type="ChEBI" id="CHEBI:36464"/>
        <dbReference type="ChEBI" id="CHEBI:58146"/>
        <dbReference type="ChEBI" id="CHEBI:456216"/>
        <dbReference type="EC" id="2.7.1.36"/>
    </reaction>
</comment>
<dbReference type="Proteomes" id="UP000032304">
    <property type="component" value="Chromosome 7"/>
</dbReference>
<evidence type="ECO:0000256" key="10">
    <source>
        <dbReference type="RuleBase" id="RU363087"/>
    </source>
</evidence>
<keyword evidence="10" id="KW-0752">Steroid biosynthesis</keyword>
<dbReference type="EMBL" id="CM001746">
    <property type="protein sequence ID" value="KJB45221.1"/>
    <property type="molecule type" value="Genomic_DNA"/>
</dbReference>
<dbReference type="PANTHER" id="PTHR43290">
    <property type="entry name" value="MEVALONATE KINASE"/>
    <property type="match status" value="1"/>
</dbReference>
<dbReference type="EC" id="2.7.1.36" evidence="10"/>
<evidence type="ECO:0000256" key="5">
    <source>
        <dbReference type="ARBA" id="ARBA00022777"/>
    </source>
</evidence>
<evidence type="ECO:0000259" key="12">
    <source>
        <dbReference type="Pfam" id="PF08544"/>
    </source>
</evidence>
<dbReference type="GO" id="GO:0004496">
    <property type="term" value="F:mevalonate kinase activity"/>
    <property type="evidence" value="ECO:0007669"/>
    <property type="project" value="UniProtKB-EC"/>
</dbReference>
<dbReference type="GO" id="GO:0016126">
    <property type="term" value="P:sterol biosynthetic process"/>
    <property type="evidence" value="ECO:0007669"/>
    <property type="project" value="UniProtKB-KW"/>
</dbReference>
<comment type="similarity">
    <text evidence="10">Belongs to the GHMP kinase family. Mevalonate kinase subfamily.</text>
</comment>
<organism evidence="13 14">
    <name type="scientific">Gossypium raimondii</name>
    <name type="common">Peruvian cotton</name>
    <name type="synonym">Gossypium klotzschianum subsp. raimondii</name>
    <dbReference type="NCBI Taxonomy" id="29730"/>
    <lineage>
        <taxon>Eukaryota</taxon>
        <taxon>Viridiplantae</taxon>
        <taxon>Streptophyta</taxon>
        <taxon>Embryophyta</taxon>
        <taxon>Tracheophyta</taxon>
        <taxon>Spermatophyta</taxon>
        <taxon>Magnoliopsida</taxon>
        <taxon>eudicotyledons</taxon>
        <taxon>Gunneridae</taxon>
        <taxon>Pentapetalae</taxon>
        <taxon>rosids</taxon>
        <taxon>malvids</taxon>
        <taxon>Malvales</taxon>
        <taxon>Malvaceae</taxon>
        <taxon>Malvoideae</taxon>
        <taxon>Gossypium</taxon>
    </lineage>
</organism>
<evidence type="ECO:0000256" key="6">
    <source>
        <dbReference type="ARBA" id="ARBA00022840"/>
    </source>
</evidence>
<name>A0A0D2ST23_GOSRA</name>
<keyword evidence="7" id="KW-0460">Magnesium</keyword>
<evidence type="ECO:0000313" key="14">
    <source>
        <dbReference type="Proteomes" id="UP000032304"/>
    </source>
</evidence>
<evidence type="ECO:0000256" key="2">
    <source>
        <dbReference type="ARBA" id="ARBA00022516"/>
    </source>
</evidence>
<reference evidence="13 14" key="1">
    <citation type="journal article" date="2012" name="Nature">
        <title>Repeated polyploidization of Gossypium genomes and the evolution of spinnable cotton fibres.</title>
        <authorList>
            <person name="Paterson A.H."/>
            <person name="Wendel J.F."/>
            <person name="Gundlach H."/>
            <person name="Guo H."/>
            <person name="Jenkins J."/>
            <person name="Jin D."/>
            <person name="Llewellyn D."/>
            <person name="Showmaker K.C."/>
            <person name="Shu S."/>
            <person name="Udall J."/>
            <person name="Yoo M.J."/>
            <person name="Byers R."/>
            <person name="Chen W."/>
            <person name="Doron-Faigenboim A."/>
            <person name="Duke M.V."/>
            <person name="Gong L."/>
            <person name="Grimwood J."/>
            <person name="Grover C."/>
            <person name="Grupp K."/>
            <person name="Hu G."/>
            <person name="Lee T.H."/>
            <person name="Li J."/>
            <person name="Lin L."/>
            <person name="Liu T."/>
            <person name="Marler B.S."/>
            <person name="Page J.T."/>
            <person name="Roberts A.W."/>
            <person name="Romanel E."/>
            <person name="Sanders W.S."/>
            <person name="Szadkowski E."/>
            <person name="Tan X."/>
            <person name="Tang H."/>
            <person name="Xu C."/>
            <person name="Wang J."/>
            <person name="Wang Z."/>
            <person name="Zhang D."/>
            <person name="Zhang L."/>
            <person name="Ashrafi H."/>
            <person name="Bedon F."/>
            <person name="Bowers J.E."/>
            <person name="Brubaker C.L."/>
            <person name="Chee P.W."/>
            <person name="Das S."/>
            <person name="Gingle A.R."/>
            <person name="Haigler C.H."/>
            <person name="Harker D."/>
            <person name="Hoffmann L.V."/>
            <person name="Hovav R."/>
            <person name="Jones D.C."/>
            <person name="Lemke C."/>
            <person name="Mansoor S."/>
            <person name="ur Rahman M."/>
            <person name="Rainville L.N."/>
            <person name="Rambani A."/>
            <person name="Reddy U.K."/>
            <person name="Rong J.K."/>
            <person name="Saranga Y."/>
            <person name="Scheffler B.E."/>
            <person name="Scheffler J.A."/>
            <person name="Stelly D.M."/>
            <person name="Triplett B.A."/>
            <person name="Van Deynze A."/>
            <person name="Vaslin M.F."/>
            <person name="Waghmare V.N."/>
            <person name="Walford S.A."/>
            <person name="Wright R.J."/>
            <person name="Zaki E.A."/>
            <person name="Zhang T."/>
            <person name="Dennis E.S."/>
            <person name="Mayer K.F."/>
            <person name="Peterson D.G."/>
            <person name="Rokhsar D.S."/>
            <person name="Wang X."/>
            <person name="Schmutz J."/>
        </authorList>
    </citation>
    <scope>NUCLEOTIDE SEQUENCE [LARGE SCALE GENOMIC DNA]</scope>
</reference>
<dbReference type="Gramene" id="KJB45221">
    <property type="protein sequence ID" value="KJB45221"/>
    <property type="gene ID" value="B456_007G296000"/>
</dbReference>
<dbReference type="Gene3D" id="3.30.70.890">
    <property type="entry name" value="GHMP kinase, C-terminal domain"/>
    <property type="match status" value="1"/>
</dbReference>
<dbReference type="GO" id="GO:0005524">
    <property type="term" value="F:ATP binding"/>
    <property type="evidence" value="ECO:0007669"/>
    <property type="project" value="UniProtKB-KW"/>
</dbReference>
<dbReference type="SUPFAM" id="SSF54211">
    <property type="entry name" value="Ribosomal protein S5 domain 2-like"/>
    <property type="match status" value="1"/>
</dbReference>
<dbReference type="InterPro" id="IPR014721">
    <property type="entry name" value="Ribsml_uS5_D2-typ_fold_subgr"/>
</dbReference>
<dbReference type="PRINTS" id="PR00959">
    <property type="entry name" value="MEVGALKINASE"/>
</dbReference>
<accession>A0A0D2ST23</accession>
<dbReference type="PANTHER" id="PTHR43290:SF2">
    <property type="entry name" value="MEVALONATE KINASE"/>
    <property type="match status" value="1"/>
</dbReference>
<evidence type="ECO:0000313" key="13">
    <source>
        <dbReference type="EMBL" id="KJB45221.1"/>
    </source>
</evidence>